<feature type="domain" description="HTH tetR-type" evidence="3">
    <location>
        <begin position="28"/>
        <end position="88"/>
    </location>
</feature>
<dbReference type="InterPro" id="IPR050624">
    <property type="entry name" value="HTH-type_Tx_Regulator"/>
</dbReference>
<dbReference type="PANTHER" id="PTHR43479:SF11">
    <property type="entry name" value="ACREF_ENVCD OPERON REPRESSOR-RELATED"/>
    <property type="match status" value="1"/>
</dbReference>
<dbReference type="Gene3D" id="1.10.357.10">
    <property type="entry name" value="Tetracycline Repressor, domain 2"/>
    <property type="match status" value="1"/>
</dbReference>
<dbReference type="EMBL" id="AP022579">
    <property type="protein sequence ID" value="BBX89987.1"/>
    <property type="molecule type" value="Genomic_DNA"/>
</dbReference>
<evidence type="ECO:0000313" key="5">
    <source>
        <dbReference type="Proteomes" id="UP000466683"/>
    </source>
</evidence>
<name>A0ABN5Z6Z2_9MYCO</name>
<reference evidence="4 5" key="1">
    <citation type="journal article" date="2019" name="Emerg. Microbes Infect.">
        <title>Comprehensive subspecies identification of 175 nontuberculous mycobacteria species based on 7547 genomic profiles.</title>
        <authorList>
            <person name="Matsumoto Y."/>
            <person name="Kinjo T."/>
            <person name="Motooka D."/>
            <person name="Nabeya D."/>
            <person name="Jung N."/>
            <person name="Uechi K."/>
            <person name="Horii T."/>
            <person name="Iida T."/>
            <person name="Fujita J."/>
            <person name="Nakamura S."/>
        </authorList>
    </citation>
    <scope>NUCLEOTIDE SEQUENCE [LARGE SCALE GENOMIC DNA]</scope>
    <source>
        <strain evidence="4 5">JCM 15653</strain>
    </source>
</reference>
<gene>
    <name evidence="4" type="ORF">MBOE_16360</name>
</gene>
<feature type="DNA-binding region" description="H-T-H motif" evidence="2">
    <location>
        <begin position="51"/>
        <end position="70"/>
    </location>
</feature>
<sequence length="221" mass="24126">MLPKLDAARYARGMSRPYRGLAADARSADRRARLLQAAVDLVGTQGVAAMTMRAVCREASLSQKFFYESFTDTDDLLHEVYRSTFEHARRAINAADDPAADLPTRTLAGVRAAAQLVTDDPRICRILLVEPIADLRLRKFVRDSIGSMTPAGVRVPIGGADGKSSARAKMQYATVFGAIISLFIEWTEGNLGSDREAFAEHVTTMLLSSTLFNEASLKASR</sequence>
<dbReference type="SUPFAM" id="SSF46689">
    <property type="entry name" value="Homeodomain-like"/>
    <property type="match status" value="1"/>
</dbReference>
<dbReference type="PANTHER" id="PTHR43479">
    <property type="entry name" value="ACREF/ENVCD OPERON REPRESSOR-RELATED"/>
    <property type="match status" value="1"/>
</dbReference>
<accession>A0ABN5Z6Z2</accession>
<evidence type="ECO:0000256" key="2">
    <source>
        <dbReference type="PROSITE-ProRule" id="PRU00335"/>
    </source>
</evidence>
<dbReference type="InterPro" id="IPR001647">
    <property type="entry name" value="HTH_TetR"/>
</dbReference>
<dbReference type="InterPro" id="IPR009057">
    <property type="entry name" value="Homeodomain-like_sf"/>
</dbReference>
<keyword evidence="5" id="KW-1185">Reference proteome</keyword>
<evidence type="ECO:0000256" key="1">
    <source>
        <dbReference type="ARBA" id="ARBA00023125"/>
    </source>
</evidence>
<evidence type="ECO:0000259" key="3">
    <source>
        <dbReference type="PROSITE" id="PS50977"/>
    </source>
</evidence>
<keyword evidence="1 2" id="KW-0238">DNA-binding</keyword>
<dbReference type="PROSITE" id="PS50977">
    <property type="entry name" value="HTH_TETR_2"/>
    <property type="match status" value="1"/>
</dbReference>
<evidence type="ECO:0000313" key="4">
    <source>
        <dbReference type="EMBL" id="BBX89987.1"/>
    </source>
</evidence>
<dbReference type="Pfam" id="PF00440">
    <property type="entry name" value="TetR_N"/>
    <property type="match status" value="1"/>
</dbReference>
<dbReference type="Proteomes" id="UP000466683">
    <property type="component" value="Chromosome"/>
</dbReference>
<protein>
    <submittedName>
        <fullName evidence="4">TetR family transcriptional regulator</fullName>
    </submittedName>
</protein>
<proteinExistence type="predicted"/>
<organism evidence="4 5">
    <name type="scientific">Mycolicibacterium boenickei</name>
    <dbReference type="NCBI Taxonomy" id="146017"/>
    <lineage>
        <taxon>Bacteria</taxon>
        <taxon>Bacillati</taxon>
        <taxon>Actinomycetota</taxon>
        <taxon>Actinomycetes</taxon>
        <taxon>Mycobacteriales</taxon>
        <taxon>Mycobacteriaceae</taxon>
        <taxon>Mycolicibacterium</taxon>
    </lineage>
</organism>